<comment type="function">
    <text evidence="1 10">Condenses 4-methyl-5-(beta-hydroxyethyl)thiazole monophosphate (THZ-P) and 2-methyl-4-amino-5-hydroxymethyl pyrimidine pyrophosphate (HMP-PP) to form thiamine monophosphate (TMP).</text>
</comment>
<feature type="binding site" evidence="10">
    <location>
        <position position="165"/>
    </location>
    <ligand>
        <name>2-[(2R,5Z)-2-carboxy-4-methylthiazol-5(2H)-ylidene]ethyl phosphate</name>
        <dbReference type="ChEBI" id="CHEBI:62899"/>
    </ligand>
</feature>
<feature type="binding site" evidence="10">
    <location>
        <position position="137"/>
    </location>
    <ligand>
        <name>4-amino-2-methyl-5-(diphosphooxymethyl)pyrimidine</name>
        <dbReference type="ChEBI" id="CHEBI:57841"/>
    </ligand>
</feature>
<evidence type="ECO:0000313" key="15">
    <source>
        <dbReference type="Proteomes" id="UP000245880"/>
    </source>
</evidence>
<dbReference type="GO" id="GO:0009228">
    <property type="term" value="P:thiamine biosynthetic process"/>
    <property type="evidence" value="ECO:0007669"/>
    <property type="project" value="UniProtKB-KW"/>
</dbReference>
<dbReference type="PANTHER" id="PTHR20857">
    <property type="entry name" value="THIAMINE-PHOSPHATE PYROPHOSPHORYLASE"/>
    <property type="match status" value="1"/>
</dbReference>
<dbReference type="InterPro" id="IPR036206">
    <property type="entry name" value="ThiamineP_synth_sf"/>
</dbReference>
<evidence type="ECO:0000256" key="11">
    <source>
        <dbReference type="RuleBase" id="RU003826"/>
    </source>
</evidence>
<evidence type="ECO:0000256" key="10">
    <source>
        <dbReference type="HAMAP-Rule" id="MF_00097"/>
    </source>
</evidence>
<keyword evidence="5 10" id="KW-0460">Magnesium</keyword>
<feature type="binding site" evidence="10">
    <location>
        <begin position="37"/>
        <end position="41"/>
    </location>
    <ligand>
        <name>4-amino-2-methyl-5-(diphosphooxymethyl)pyrimidine</name>
        <dbReference type="ChEBI" id="CHEBI:57841"/>
    </ligand>
</feature>
<comment type="caution">
    <text evidence="14">The sequence shown here is derived from an EMBL/GenBank/DDBJ whole genome shotgun (WGS) entry which is preliminary data.</text>
</comment>
<dbReference type="SUPFAM" id="SSF51391">
    <property type="entry name" value="Thiamin phosphate synthase"/>
    <property type="match status" value="1"/>
</dbReference>
<dbReference type="CDD" id="cd00564">
    <property type="entry name" value="TMP_TenI"/>
    <property type="match status" value="1"/>
</dbReference>
<gene>
    <name evidence="10" type="primary">thiE</name>
    <name evidence="14" type="ORF">CLV98_11837</name>
</gene>
<dbReference type="AlphaFoldDB" id="A0A316A944"/>
<evidence type="ECO:0000256" key="12">
    <source>
        <dbReference type="RuleBase" id="RU004253"/>
    </source>
</evidence>
<evidence type="ECO:0000256" key="8">
    <source>
        <dbReference type="ARBA" id="ARBA00047851"/>
    </source>
</evidence>
<dbReference type="GO" id="GO:0009229">
    <property type="term" value="P:thiamine diphosphate biosynthetic process"/>
    <property type="evidence" value="ECO:0007669"/>
    <property type="project" value="UniProtKB-UniRule"/>
</dbReference>
<comment type="catalytic activity">
    <reaction evidence="9 10 11">
        <text>2-[(2R,5Z)-2-carboxy-4-methylthiazol-5(2H)-ylidene]ethyl phosphate + 4-amino-2-methyl-5-(diphosphooxymethyl)pyrimidine + 2 H(+) = thiamine phosphate + CO2 + diphosphate</text>
        <dbReference type="Rhea" id="RHEA:47844"/>
        <dbReference type="ChEBI" id="CHEBI:15378"/>
        <dbReference type="ChEBI" id="CHEBI:16526"/>
        <dbReference type="ChEBI" id="CHEBI:33019"/>
        <dbReference type="ChEBI" id="CHEBI:37575"/>
        <dbReference type="ChEBI" id="CHEBI:57841"/>
        <dbReference type="ChEBI" id="CHEBI:62899"/>
        <dbReference type="EC" id="2.5.1.3"/>
    </reaction>
</comment>
<feature type="binding site" evidence="10">
    <location>
        <begin position="134"/>
        <end position="136"/>
    </location>
    <ligand>
        <name>2-[(2R,5Z)-2-carboxy-4-methylthiazol-5(2H)-ylidene]ethyl phosphate</name>
        <dbReference type="ChEBI" id="CHEBI:62899"/>
    </ligand>
</feature>
<dbReference type="NCBIfam" id="TIGR00693">
    <property type="entry name" value="thiE"/>
    <property type="match status" value="1"/>
</dbReference>
<feature type="domain" description="Thiamine phosphate synthase/TenI" evidence="13">
    <location>
        <begin position="7"/>
        <end position="188"/>
    </location>
</feature>
<dbReference type="Gene3D" id="3.20.20.70">
    <property type="entry name" value="Aldolase class I"/>
    <property type="match status" value="1"/>
</dbReference>
<evidence type="ECO:0000256" key="7">
    <source>
        <dbReference type="ARBA" id="ARBA00047334"/>
    </source>
</evidence>
<feature type="binding site" evidence="10">
    <location>
        <position position="108"/>
    </location>
    <ligand>
        <name>4-amino-2-methyl-5-(diphosphooxymethyl)pyrimidine</name>
        <dbReference type="ChEBI" id="CHEBI:57841"/>
    </ligand>
</feature>
<dbReference type="FunFam" id="3.20.20.70:FF:000096">
    <property type="entry name" value="Thiamine-phosphate synthase"/>
    <property type="match status" value="1"/>
</dbReference>
<dbReference type="EC" id="2.5.1.3" evidence="10"/>
<evidence type="ECO:0000256" key="4">
    <source>
        <dbReference type="ARBA" id="ARBA00022723"/>
    </source>
</evidence>
<evidence type="ECO:0000256" key="6">
    <source>
        <dbReference type="ARBA" id="ARBA00022977"/>
    </source>
</evidence>
<feature type="binding site" evidence="10">
    <location>
        <position position="70"/>
    </location>
    <ligand>
        <name>Mg(2+)</name>
        <dbReference type="ChEBI" id="CHEBI:18420"/>
    </ligand>
</feature>
<dbReference type="RefSeq" id="WP_109677894.1">
    <property type="nucleotide sequence ID" value="NZ_QGDT01000018.1"/>
</dbReference>
<evidence type="ECO:0000256" key="3">
    <source>
        <dbReference type="ARBA" id="ARBA00022679"/>
    </source>
</evidence>
<keyword evidence="3 10" id="KW-0808">Transferase</keyword>
<feature type="binding site" evidence="10">
    <location>
        <position position="89"/>
    </location>
    <ligand>
        <name>Mg(2+)</name>
        <dbReference type="ChEBI" id="CHEBI:18420"/>
    </ligand>
</feature>
<keyword evidence="4 10" id="KW-0479">Metal-binding</keyword>
<dbReference type="GO" id="GO:0000287">
    <property type="term" value="F:magnesium ion binding"/>
    <property type="evidence" value="ECO:0007669"/>
    <property type="project" value="UniProtKB-UniRule"/>
</dbReference>
<feature type="binding site" evidence="10">
    <location>
        <begin position="185"/>
        <end position="186"/>
    </location>
    <ligand>
        <name>2-[(2R,5Z)-2-carboxy-4-methylthiazol-5(2H)-ylidene]ethyl phosphate</name>
        <dbReference type="ChEBI" id="CHEBI:62899"/>
    </ligand>
</feature>
<sequence length="215" mass="22881">MERHLPLCLVTDREACKGRELEWVVRQAVLGGVTMVQLREKSLSTRKFIELALLLKGMLKPLNVPLVINDRVDVALAVDADGVHVGQSDMPIPLLHQLLPKGKIIGLSAETEADVLEANAFELTYLAVSPLYATASKTDTAPPWGLQGLAWVKAHSKHPLLVIGGVDPPTATQCASLGASGVAVISAICSAQSPKEAAESLMVALDKGIEARKLN</sequence>
<comment type="catalytic activity">
    <reaction evidence="8 10 11">
        <text>2-(2-carboxy-4-methylthiazol-5-yl)ethyl phosphate + 4-amino-2-methyl-5-(diphosphooxymethyl)pyrimidine + 2 H(+) = thiamine phosphate + CO2 + diphosphate</text>
        <dbReference type="Rhea" id="RHEA:47848"/>
        <dbReference type="ChEBI" id="CHEBI:15378"/>
        <dbReference type="ChEBI" id="CHEBI:16526"/>
        <dbReference type="ChEBI" id="CHEBI:33019"/>
        <dbReference type="ChEBI" id="CHEBI:37575"/>
        <dbReference type="ChEBI" id="CHEBI:57841"/>
        <dbReference type="ChEBI" id="CHEBI:62890"/>
        <dbReference type="EC" id="2.5.1.3"/>
    </reaction>
</comment>
<feature type="binding site" evidence="10">
    <location>
        <position position="69"/>
    </location>
    <ligand>
        <name>4-amino-2-methyl-5-(diphosphooxymethyl)pyrimidine</name>
        <dbReference type="ChEBI" id="CHEBI:57841"/>
    </ligand>
</feature>
<evidence type="ECO:0000256" key="5">
    <source>
        <dbReference type="ARBA" id="ARBA00022842"/>
    </source>
</evidence>
<keyword evidence="15" id="KW-1185">Reference proteome</keyword>
<dbReference type="InterPro" id="IPR034291">
    <property type="entry name" value="TMP_synthase"/>
</dbReference>
<organism evidence="14 15">
    <name type="scientific">Dyadobacter jejuensis</name>
    <dbReference type="NCBI Taxonomy" id="1082580"/>
    <lineage>
        <taxon>Bacteria</taxon>
        <taxon>Pseudomonadati</taxon>
        <taxon>Bacteroidota</taxon>
        <taxon>Cytophagia</taxon>
        <taxon>Cytophagales</taxon>
        <taxon>Spirosomataceae</taxon>
        <taxon>Dyadobacter</taxon>
    </lineage>
</organism>
<dbReference type="EMBL" id="QGDT01000018">
    <property type="protein sequence ID" value="PWJ54275.1"/>
    <property type="molecule type" value="Genomic_DNA"/>
</dbReference>
<dbReference type="HAMAP" id="MF_00097">
    <property type="entry name" value="TMP_synthase"/>
    <property type="match status" value="1"/>
</dbReference>
<dbReference type="InterPro" id="IPR022998">
    <property type="entry name" value="ThiamineP_synth_TenI"/>
</dbReference>
<comment type="pathway">
    <text evidence="2 10 12">Cofactor biosynthesis; thiamine diphosphate biosynthesis; thiamine phosphate from 4-amino-2-methyl-5-diphosphomethylpyrimidine and 4-methyl-5-(2-phosphoethyl)-thiazole: step 1/1.</text>
</comment>
<evidence type="ECO:0000259" key="13">
    <source>
        <dbReference type="Pfam" id="PF02581"/>
    </source>
</evidence>
<evidence type="ECO:0000256" key="2">
    <source>
        <dbReference type="ARBA" id="ARBA00005165"/>
    </source>
</evidence>
<comment type="cofactor">
    <cofactor evidence="10">
        <name>Mg(2+)</name>
        <dbReference type="ChEBI" id="CHEBI:18420"/>
    </cofactor>
    <text evidence="10">Binds 1 Mg(2+) ion per subunit.</text>
</comment>
<proteinExistence type="inferred from homology"/>
<dbReference type="Proteomes" id="UP000245880">
    <property type="component" value="Unassembled WGS sequence"/>
</dbReference>
<keyword evidence="6 10" id="KW-0784">Thiamine biosynthesis</keyword>
<dbReference type="GO" id="GO:0005737">
    <property type="term" value="C:cytoplasm"/>
    <property type="evidence" value="ECO:0007669"/>
    <property type="project" value="TreeGrafter"/>
</dbReference>
<reference evidence="14 15" key="1">
    <citation type="submission" date="2018-03" db="EMBL/GenBank/DDBJ databases">
        <title>Genomic Encyclopedia of Archaeal and Bacterial Type Strains, Phase II (KMG-II): from individual species to whole genera.</title>
        <authorList>
            <person name="Goeker M."/>
        </authorList>
    </citation>
    <scope>NUCLEOTIDE SEQUENCE [LARGE SCALE GENOMIC DNA]</scope>
    <source>
        <strain evidence="14 15">DSM 100346</strain>
    </source>
</reference>
<evidence type="ECO:0000313" key="14">
    <source>
        <dbReference type="EMBL" id="PWJ54275.1"/>
    </source>
</evidence>
<dbReference type="GO" id="GO:0004789">
    <property type="term" value="F:thiamine-phosphate diphosphorylase activity"/>
    <property type="evidence" value="ECO:0007669"/>
    <property type="project" value="UniProtKB-UniRule"/>
</dbReference>
<dbReference type="InterPro" id="IPR013785">
    <property type="entry name" value="Aldolase_TIM"/>
</dbReference>
<comment type="catalytic activity">
    <reaction evidence="7 10 11">
        <text>4-methyl-5-(2-phosphooxyethyl)-thiazole + 4-amino-2-methyl-5-(diphosphooxymethyl)pyrimidine + H(+) = thiamine phosphate + diphosphate</text>
        <dbReference type="Rhea" id="RHEA:22328"/>
        <dbReference type="ChEBI" id="CHEBI:15378"/>
        <dbReference type="ChEBI" id="CHEBI:33019"/>
        <dbReference type="ChEBI" id="CHEBI:37575"/>
        <dbReference type="ChEBI" id="CHEBI:57841"/>
        <dbReference type="ChEBI" id="CHEBI:58296"/>
        <dbReference type="EC" id="2.5.1.3"/>
    </reaction>
</comment>
<dbReference type="PANTHER" id="PTHR20857:SF15">
    <property type="entry name" value="THIAMINE-PHOSPHATE SYNTHASE"/>
    <property type="match status" value="1"/>
</dbReference>
<comment type="similarity">
    <text evidence="10 11">Belongs to the thiamine-phosphate synthase family.</text>
</comment>
<dbReference type="Pfam" id="PF02581">
    <property type="entry name" value="TMP-TENI"/>
    <property type="match status" value="1"/>
</dbReference>
<protein>
    <recommendedName>
        <fullName evidence="10">Thiamine-phosphate synthase</fullName>
        <shortName evidence="10">TP synthase</shortName>
        <shortName evidence="10">TPS</shortName>
        <ecNumber evidence="10">2.5.1.3</ecNumber>
    </recommendedName>
    <alternativeName>
        <fullName evidence="10">Thiamine-phosphate pyrophosphorylase</fullName>
        <shortName evidence="10">TMP pyrophosphorylase</shortName>
        <shortName evidence="10">TMP-PPase</shortName>
    </alternativeName>
</protein>
<evidence type="ECO:0000256" key="9">
    <source>
        <dbReference type="ARBA" id="ARBA00047883"/>
    </source>
</evidence>
<dbReference type="OrthoDB" id="9812206at2"/>
<name>A0A316A944_9BACT</name>
<evidence type="ECO:0000256" key="1">
    <source>
        <dbReference type="ARBA" id="ARBA00003814"/>
    </source>
</evidence>
<accession>A0A316A944</accession>
<dbReference type="UniPathway" id="UPA00060">
    <property type="reaction ID" value="UER00141"/>
</dbReference>